<evidence type="ECO:0000313" key="12">
    <source>
        <dbReference type="EMBL" id="ACL09468.1"/>
    </source>
</evidence>
<dbReference type="InterPro" id="IPR023408">
    <property type="entry name" value="MscS_beta-dom_sf"/>
</dbReference>
<feature type="transmembrane region" description="Helical" evidence="8">
    <location>
        <begin position="287"/>
        <end position="309"/>
    </location>
</feature>
<dbReference type="InterPro" id="IPR011014">
    <property type="entry name" value="MscS_channel_TM-2"/>
</dbReference>
<dbReference type="InterPro" id="IPR010920">
    <property type="entry name" value="LSM_dom_sf"/>
</dbReference>
<dbReference type="eggNOG" id="COG3264">
    <property type="taxonomic scope" value="Bacteria"/>
</dbReference>
<evidence type="ECO:0000259" key="10">
    <source>
        <dbReference type="Pfam" id="PF21082"/>
    </source>
</evidence>
<evidence type="ECO:0000259" key="11">
    <source>
        <dbReference type="Pfam" id="PF21088"/>
    </source>
</evidence>
<evidence type="ECO:0000256" key="8">
    <source>
        <dbReference type="SAM" id="Phobius"/>
    </source>
</evidence>
<evidence type="ECO:0000256" key="5">
    <source>
        <dbReference type="ARBA" id="ARBA00022989"/>
    </source>
</evidence>
<dbReference type="PANTHER" id="PTHR30347:SF1">
    <property type="entry name" value="MECHANOSENSITIVE CHANNEL MSCK"/>
    <property type="match status" value="1"/>
</dbReference>
<dbReference type="Gene3D" id="3.30.70.100">
    <property type="match status" value="1"/>
</dbReference>
<protein>
    <submittedName>
        <fullName evidence="12">MscS Mechanosensitive ion channel</fullName>
    </submittedName>
</protein>
<dbReference type="InterPro" id="IPR052702">
    <property type="entry name" value="MscS-like_channel"/>
</dbReference>
<dbReference type="Pfam" id="PF21082">
    <property type="entry name" value="MS_channel_3rd"/>
    <property type="match status" value="1"/>
</dbReference>
<dbReference type="Gene3D" id="2.30.30.60">
    <property type="match status" value="1"/>
</dbReference>
<evidence type="ECO:0000256" key="7">
    <source>
        <dbReference type="SAM" id="MobiDB-lite"/>
    </source>
</evidence>
<evidence type="ECO:0000256" key="4">
    <source>
        <dbReference type="ARBA" id="ARBA00022692"/>
    </source>
</evidence>
<dbReference type="Pfam" id="PF21088">
    <property type="entry name" value="MS_channel_1st"/>
    <property type="match status" value="1"/>
</dbReference>
<dbReference type="EMBL" id="CP001197">
    <property type="protein sequence ID" value="ACL09468.1"/>
    <property type="molecule type" value="Genomic_DNA"/>
</dbReference>
<feature type="compositionally biased region" description="Basic and acidic residues" evidence="7">
    <location>
        <begin position="854"/>
        <end position="864"/>
    </location>
</feature>
<dbReference type="InterPro" id="IPR006686">
    <property type="entry name" value="MscS_channel_CS"/>
</dbReference>
<dbReference type="GO" id="GO:0005886">
    <property type="term" value="C:plasma membrane"/>
    <property type="evidence" value="ECO:0007669"/>
    <property type="project" value="UniProtKB-SubCell"/>
</dbReference>
<keyword evidence="3" id="KW-1003">Cell membrane</keyword>
<feature type="transmembrane region" description="Helical" evidence="8">
    <location>
        <begin position="441"/>
        <end position="462"/>
    </location>
</feature>
<feature type="region of interest" description="Disordered" evidence="7">
    <location>
        <begin position="818"/>
        <end position="864"/>
    </location>
</feature>
<feature type="transmembrane region" description="Helical" evidence="8">
    <location>
        <begin position="330"/>
        <end position="346"/>
    </location>
</feature>
<dbReference type="AlphaFoldDB" id="B8DQZ0"/>
<feature type="transmembrane region" description="Helical" evidence="8">
    <location>
        <begin position="410"/>
        <end position="429"/>
    </location>
</feature>
<dbReference type="SUPFAM" id="SSF50182">
    <property type="entry name" value="Sm-like ribonucleoproteins"/>
    <property type="match status" value="1"/>
</dbReference>
<dbReference type="SUPFAM" id="SSF82689">
    <property type="entry name" value="Mechanosensitive channel protein MscS (YggB), C-terminal domain"/>
    <property type="match status" value="1"/>
</dbReference>
<feature type="domain" description="Mechanosensitive ion channel MscS" evidence="9">
    <location>
        <begin position="642"/>
        <end position="709"/>
    </location>
</feature>
<dbReference type="KEGG" id="dvm:DvMF_2529"/>
<dbReference type="GO" id="GO:0008381">
    <property type="term" value="F:mechanosensitive monoatomic ion channel activity"/>
    <property type="evidence" value="ECO:0007669"/>
    <property type="project" value="UniProtKB-ARBA"/>
</dbReference>
<feature type="transmembrane region" description="Helical" evidence="8">
    <location>
        <begin position="352"/>
        <end position="374"/>
    </location>
</feature>
<accession>B8DQZ0</accession>
<feature type="transmembrane region" description="Helical" evidence="8">
    <location>
        <begin position="504"/>
        <end position="529"/>
    </location>
</feature>
<dbReference type="HOGENOM" id="CLU_012552_0_0_7"/>
<reference evidence="12" key="1">
    <citation type="submission" date="2008-10" db="EMBL/GenBank/DDBJ databases">
        <title>Complete sequence of Desulfovibrio vulgaris str. 'Miyazaki F'.</title>
        <authorList>
            <person name="Lucas S."/>
            <person name="Copeland A."/>
            <person name="Lapidus A."/>
            <person name="Glavina del Rio T."/>
            <person name="Dalin E."/>
            <person name="Tice H."/>
            <person name="Bruce D."/>
            <person name="Goodwin L."/>
            <person name="Pitluck S."/>
            <person name="Sims D."/>
            <person name="Brettin T."/>
            <person name="Detter J.C."/>
            <person name="Han C."/>
            <person name="Larimer F."/>
            <person name="Land M."/>
            <person name="Hauser L."/>
            <person name="Kyrpides N."/>
            <person name="Mikhailova N."/>
            <person name="Hazen T.C."/>
            <person name="Richardson P."/>
        </authorList>
    </citation>
    <scope>NUCLEOTIDE SEQUENCE</scope>
    <source>
        <strain evidence="12">Miyazaki F</strain>
    </source>
</reference>
<dbReference type="InterPro" id="IPR049278">
    <property type="entry name" value="MS_channel_C"/>
</dbReference>
<comment type="similarity">
    <text evidence="2">Belongs to the MscS (TC 1.A.23) family.</text>
</comment>
<comment type="subcellular location">
    <subcellularLocation>
        <location evidence="1">Cell membrane</location>
        <topology evidence="1">Multi-pass membrane protein</topology>
    </subcellularLocation>
</comment>
<proteinExistence type="inferred from homology"/>
<dbReference type="InterPro" id="IPR011066">
    <property type="entry name" value="MscS_channel_C_sf"/>
</dbReference>
<feature type="transmembrane region" description="Helical" evidence="8">
    <location>
        <begin position="468"/>
        <end position="492"/>
    </location>
</feature>
<evidence type="ECO:0000256" key="2">
    <source>
        <dbReference type="ARBA" id="ARBA00008017"/>
    </source>
</evidence>
<feature type="domain" description="Mechanosensitive ion channel transmembrane helices 2/3" evidence="11">
    <location>
        <begin position="601"/>
        <end position="641"/>
    </location>
</feature>
<dbReference type="InterPro" id="IPR006685">
    <property type="entry name" value="MscS_channel_2nd"/>
</dbReference>
<dbReference type="SUPFAM" id="SSF82861">
    <property type="entry name" value="Mechanosensitive channel protein MscS (YggB), transmembrane region"/>
    <property type="match status" value="1"/>
</dbReference>
<feature type="compositionally biased region" description="Polar residues" evidence="7">
    <location>
        <begin position="841"/>
        <end position="851"/>
    </location>
</feature>
<feature type="transmembrane region" description="Helical" evidence="8">
    <location>
        <begin position="601"/>
        <end position="622"/>
    </location>
</feature>
<evidence type="ECO:0000259" key="9">
    <source>
        <dbReference type="Pfam" id="PF00924"/>
    </source>
</evidence>
<sequence length="864" mass="93623">MLHAPIRLPLRSPRRLTMLLALLGLAALAGLAPAGSGLPAPRAALAAQATAQAADAALPGDTQQDAPDGQQAMDIIWQTRGQELSTLVEETDRLRKALPDMVKALDSQVAAMQRDYQRLFALYQLSRNHPSEMAAIRRQMAGVQRTLQGRLAPMEATDAAVRQRLDDFTALDKELSEHLATERSSDLSKDLSEYLAKLNEGRKNLTTLRTRLARALDPGQAVNAKLTQALEQIDAQLPTLWRTYYLVASSSLMDLGVWLSLPANLAAWSDTTEIRLATEFPQSARDWGALLLRFAFLVVPLFLLGRLALQRGCRLPGGWADSCRNVAARSWPWIAVGIALHFASWARGGEVYRAVVVPAHLLLLWGELTLVWSLRAAGLAGVPQRSPLSLLFAPAAIGVLLLFLNPPAVLLAPLWALCMVAVLAVRARRGRPRVLPLLEKVLLACEPALCIISLLAAVFGWARLAIPFFLVGLAVAVALQLGAVLVALVTLLAERLPEKGMRALLRGLVLGLGAPAMWVVAAATLLPWMSAFPGGPYMMRQALELNVNVGSVSFNSLRVLGLVLLFYLTRSAIAVGTSFLDNLPARLPRVERGVIPPLQTGLTYALWALFGLVVLNALGVSLTSLTVIAGGLSVGLGFGLQTIFNNFFSGLILIFGRSLLEGDIIQIGETWGTVRKISIRSTTVETFDNAVIFVPNSEFVSNRLTNWTRNSMRMRRDIAIGVAYGSDIDKVTELLKQAAEDHPRVMRDPAPNVLFQDFGPSSLDFVLRVWVDDLNHGVSTASDLRRTIDRLFRENAIEISFPQMDVHVRGIEGMPVSTAALASPDPGPVEGAAAPRDTTESRTAPTSSSGNPGPKKDEDTRSET</sequence>
<organism evidence="12">
    <name type="scientific">Nitratidesulfovibrio vulgaris (strain DSM 19637 / Miyazaki F)</name>
    <name type="common">Desulfovibrio vulgaris</name>
    <dbReference type="NCBI Taxonomy" id="883"/>
    <lineage>
        <taxon>Bacteria</taxon>
        <taxon>Pseudomonadati</taxon>
        <taxon>Thermodesulfobacteriota</taxon>
        <taxon>Desulfovibrionia</taxon>
        <taxon>Desulfovibrionales</taxon>
        <taxon>Desulfovibrionaceae</taxon>
        <taxon>Nitratidesulfovibrio</taxon>
    </lineage>
</organism>
<keyword evidence="4 8" id="KW-0812">Transmembrane</keyword>
<evidence type="ECO:0000256" key="3">
    <source>
        <dbReference type="ARBA" id="ARBA00022475"/>
    </source>
</evidence>
<dbReference type="OrthoDB" id="9799209at2"/>
<feature type="domain" description="Mechanosensitive ion channel MscS C-terminal" evidence="10">
    <location>
        <begin position="718"/>
        <end position="799"/>
    </location>
</feature>
<evidence type="ECO:0000256" key="1">
    <source>
        <dbReference type="ARBA" id="ARBA00004651"/>
    </source>
</evidence>
<keyword evidence="6 8" id="KW-0472">Membrane</keyword>
<dbReference type="STRING" id="883.DvMF_2529"/>
<dbReference type="PROSITE" id="PS01246">
    <property type="entry name" value="UPF0003"/>
    <property type="match status" value="1"/>
</dbReference>
<dbReference type="PANTHER" id="PTHR30347">
    <property type="entry name" value="POTASSIUM CHANNEL RELATED"/>
    <property type="match status" value="1"/>
</dbReference>
<gene>
    <name evidence="12" type="ordered locus">DvMF_2529</name>
</gene>
<evidence type="ECO:0000256" key="6">
    <source>
        <dbReference type="ARBA" id="ARBA00023136"/>
    </source>
</evidence>
<keyword evidence="5 8" id="KW-1133">Transmembrane helix</keyword>
<feature type="transmembrane region" description="Helical" evidence="8">
    <location>
        <begin position="386"/>
        <end position="404"/>
    </location>
</feature>
<dbReference type="InterPro" id="IPR049142">
    <property type="entry name" value="MS_channel_1st"/>
</dbReference>
<dbReference type="Gene3D" id="1.10.287.1260">
    <property type="match status" value="1"/>
</dbReference>
<dbReference type="Pfam" id="PF00924">
    <property type="entry name" value="MS_channel_2nd"/>
    <property type="match status" value="1"/>
</dbReference>
<name>B8DQZ0_NITV9</name>
<feature type="transmembrane region" description="Helical" evidence="8">
    <location>
        <begin position="628"/>
        <end position="655"/>
    </location>
</feature>